<dbReference type="Proteomes" id="UP000282323">
    <property type="component" value="Unassembled WGS sequence"/>
</dbReference>
<dbReference type="Pfam" id="PF08350">
    <property type="entry name" value="FilR1_middle"/>
    <property type="match status" value="1"/>
</dbReference>
<evidence type="ECO:0000259" key="1">
    <source>
        <dbReference type="Pfam" id="PF08350"/>
    </source>
</evidence>
<evidence type="ECO:0000313" key="4">
    <source>
        <dbReference type="Proteomes" id="UP000282323"/>
    </source>
</evidence>
<feature type="domain" description="Methanogenesis regulatory protein FilR1 middle" evidence="1">
    <location>
        <begin position="123"/>
        <end position="255"/>
    </location>
</feature>
<dbReference type="Pfam" id="PF25213">
    <property type="entry name" value="HVO_A0261_N"/>
    <property type="match status" value="1"/>
</dbReference>
<organism evidence="3 4">
    <name type="scientific">Natrarchaeobius chitinivorans</name>
    <dbReference type="NCBI Taxonomy" id="1679083"/>
    <lineage>
        <taxon>Archaea</taxon>
        <taxon>Methanobacteriati</taxon>
        <taxon>Methanobacteriota</taxon>
        <taxon>Stenosarchaea group</taxon>
        <taxon>Halobacteria</taxon>
        <taxon>Halobacteriales</taxon>
        <taxon>Natrialbaceae</taxon>
        <taxon>Natrarchaeobius</taxon>
    </lineage>
</organism>
<keyword evidence="4" id="KW-1185">Reference proteome</keyword>
<dbReference type="Gene3D" id="1.10.10.10">
    <property type="entry name" value="Winged helix-like DNA-binding domain superfamily/Winged helix DNA-binding domain"/>
    <property type="match status" value="1"/>
</dbReference>
<dbReference type="InterPro" id="IPR036390">
    <property type="entry name" value="WH_DNA-bd_sf"/>
</dbReference>
<dbReference type="EMBL" id="REGA01000017">
    <property type="protein sequence ID" value="RQG92244.1"/>
    <property type="molecule type" value="Genomic_DNA"/>
</dbReference>
<gene>
    <name evidence="3" type="ORF">EA473_17185</name>
</gene>
<sequence length="272" mass="30719">MDATLDDIEFLVSSTHRVGVLDALTSGPCDRTDLRTTTGASAPTMGRILSDFQERHWVERDGNVYRLTGLGEFVAAQFQEFVAAMAHQRRLREVWPWLPTEIDGFSIELFTDVVVSQPGPGYPYRPVERLTELLTAADTMRGFGMALLKSGNLEPFFEHVREDLTCEYVYPPAVFEELLSWDETTVLETTRHANYTVLLHDDLPLEDRCGICLFDDRVCICCYDPGTGALQSLVDTGSAEMRTWAESYYEQFRDQARPLTDATDLSSVESIH</sequence>
<accession>A0A3N6LWY5</accession>
<dbReference type="InterPro" id="IPR013561">
    <property type="entry name" value="FilR1_middle_dom"/>
</dbReference>
<dbReference type="AlphaFoldDB" id="A0A3N6LWY5"/>
<feature type="domain" description="HVO-A0261-like N-terminal" evidence="2">
    <location>
        <begin position="6"/>
        <end position="90"/>
    </location>
</feature>
<dbReference type="OrthoDB" id="330490at2157"/>
<name>A0A3N6LWY5_NATCH</name>
<proteinExistence type="predicted"/>
<evidence type="ECO:0000313" key="3">
    <source>
        <dbReference type="EMBL" id="RQG92244.1"/>
    </source>
</evidence>
<reference evidence="3 4" key="1">
    <citation type="submission" date="2018-10" db="EMBL/GenBank/DDBJ databases">
        <title>Natrarchaeobius chitinivorans gen. nov., sp. nov., and Natrarchaeobius haloalkaliphilus sp. nov., alkaliphilic, chitin-utilizing haloarchaea from hypersaline alkaline lakes.</title>
        <authorList>
            <person name="Sorokin D.Y."/>
            <person name="Elcheninov A.G."/>
            <person name="Kostrikina N.A."/>
            <person name="Bale N.J."/>
            <person name="Sinninghe Damste J.S."/>
            <person name="Khijniak T.V."/>
            <person name="Kublanov I.V."/>
            <person name="Toshchakov S.V."/>
        </authorList>
    </citation>
    <scope>NUCLEOTIDE SEQUENCE [LARGE SCALE GENOMIC DNA]</scope>
    <source>
        <strain evidence="3 4">AArcht4T</strain>
    </source>
</reference>
<dbReference type="RefSeq" id="WP_124196866.1">
    <property type="nucleotide sequence ID" value="NZ_REGA01000017.1"/>
</dbReference>
<comment type="caution">
    <text evidence="3">The sequence shown here is derived from an EMBL/GenBank/DDBJ whole genome shotgun (WGS) entry which is preliminary data.</text>
</comment>
<dbReference type="InterPro" id="IPR036388">
    <property type="entry name" value="WH-like_DNA-bd_sf"/>
</dbReference>
<evidence type="ECO:0000259" key="2">
    <source>
        <dbReference type="Pfam" id="PF25213"/>
    </source>
</evidence>
<dbReference type="SUPFAM" id="SSF46785">
    <property type="entry name" value="Winged helix' DNA-binding domain"/>
    <property type="match status" value="1"/>
</dbReference>
<protein>
    <submittedName>
        <fullName evidence="3">Transcriptional regulator</fullName>
    </submittedName>
</protein>
<dbReference type="InterPro" id="IPR057527">
    <property type="entry name" value="HVO_A0261-like_N"/>
</dbReference>